<organism evidence="2 4">
    <name type="scientific">Vibrio fluvialis</name>
    <dbReference type="NCBI Taxonomy" id="676"/>
    <lineage>
        <taxon>Bacteria</taxon>
        <taxon>Pseudomonadati</taxon>
        <taxon>Pseudomonadota</taxon>
        <taxon>Gammaproteobacteria</taxon>
        <taxon>Vibrionales</taxon>
        <taxon>Vibrionaceae</taxon>
        <taxon>Vibrio</taxon>
    </lineage>
</organism>
<dbReference type="AlphaFoldDB" id="A0AAX2LS90"/>
<evidence type="ECO:0000313" key="3">
    <source>
        <dbReference type="Proteomes" id="UP000057088"/>
    </source>
</evidence>
<dbReference type="Gene3D" id="3.30.70.100">
    <property type="match status" value="1"/>
</dbReference>
<gene>
    <name evidence="1" type="ORF">AL536_12480</name>
    <name evidence="2" type="ORF">NCTC11327_01235</name>
</gene>
<reference evidence="1" key="2">
    <citation type="submission" date="2018-01" db="EMBL/GenBank/DDBJ databases">
        <title>FDA dAtabase for Regulatory Grade micrObial Sequences (FDA-ARGOS): Supporting development and validation of Infectious Disease Dx tests.</title>
        <authorList>
            <person name="Hoffmann M."/>
            <person name="Allard M."/>
            <person name="Evans P."/>
            <person name="Brown E."/>
            <person name="Tallon L."/>
            <person name="Sadzewicz L."/>
            <person name="Sengamalay N."/>
            <person name="Ott S."/>
            <person name="Godinez A."/>
            <person name="Nagaraj S."/>
            <person name="Vyas G."/>
            <person name="Aluvathingal J."/>
            <person name="Nadendla S."/>
            <person name="Geyer C."/>
            <person name="Sichtig H."/>
        </authorList>
    </citation>
    <scope>NUCLEOTIDE SEQUENCE</scope>
    <source>
        <strain evidence="1">ATCC 33809</strain>
    </source>
</reference>
<keyword evidence="3" id="KW-1185">Reference proteome</keyword>
<dbReference type="RefSeq" id="WP_020330322.1">
    <property type="nucleotide sequence ID" value="NZ_CABLBX010000001.1"/>
</dbReference>
<name>A0AAX2LS90_VIBFL</name>
<evidence type="ECO:0000313" key="2">
    <source>
        <dbReference type="EMBL" id="SUP23317.1"/>
    </source>
</evidence>
<dbReference type="KEGG" id="vfl:AL536_12480"/>
<evidence type="ECO:0008006" key="5">
    <source>
        <dbReference type="Google" id="ProtNLM"/>
    </source>
</evidence>
<reference evidence="3" key="1">
    <citation type="submission" date="2015-12" db="EMBL/GenBank/DDBJ databases">
        <title>FDA dAtabase for Regulatory Grade micrObial Sequences (FDA-ARGOS): Supporting development and validation of Infectious Disease Dx tests.</title>
        <authorList>
            <person name="Hoffmann M."/>
            <person name="Allard M."/>
            <person name="Evans P."/>
            <person name="Brown E."/>
            <person name="Tallon L.J."/>
            <person name="Sadzewicz L."/>
            <person name="Sengamalay N."/>
            <person name="Ott S."/>
            <person name="Godinez A."/>
            <person name="Nagaraj S."/>
            <person name="Vyas G."/>
            <person name="Aluvathingal J."/>
            <person name="Nadendla S."/>
            <person name="Geyer C."/>
            <person name="Sichtig H."/>
        </authorList>
    </citation>
    <scope>NUCLEOTIDE SEQUENCE [LARGE SCALE GENOMIC DNA]</scope>
    <source>
        <strain evidence="3">ATCC 33809</strain>
    </source>
</reference>
<dbReference type="Pfam" id="PF08803">
    <property type="entry name" value="ydhR"/>
    <property type="match status" value="1"/>
</dbReference>
<dbReference type="Proteomes" id="UP000057088">
    <property type="component" value="Chromosome 2"/>
</dbReference>
<evidence type="ECO:0000313" key="1">
    <source>
        <dbReference type="EMBL" id="AMF94295.1"/>
    </source>
</evidence>
<evidence type="ECO:0000313" key="4">
    <source>
        <dbReference type="Proteomes" id="UP000254626"/>
    </source>
</evidence>
<dbReference type="EMBL" id="UHIP01000001">
    <property type="protein sequence ID" value="SUP23317.1"/>
    <property type="molecule type" value="Genomic_DNA"/>
</dbReference>
<reference evidence="2 4" key="3">
    <citation type="submission" date="2018-06" db="EMBL/GenBank/DDBJ databases">
        <authorList>
            <consortium name="Pathogen Informatics"/>
            <person name="Doyle S."/>
        </authorList>
    </citation>
    <scope>NUCLEOTIDE SEQUENCE [LARGE SCALE GENOMIC DNA]</scope>
    <source>
        <strain evidence="2 4">NCTC11327</strain>
    </source>
</reference>
<protein>
    <recommendedName>
        <fullName evidence="5">Monooxygenase</fullName>
    </recommendedName>
</protein>
<dbReference type="Proteomes" id="UP000254626">
    <property type="component" value="Unassembled WGS sequence"/>
</dbReference>
<dbReference type="SUPFAM" id="SSF54909">
    <property type="entry name" value="Dimeric alpha+beta barrel"/>
    <property type="match status" value="1"/>
</dbReference>
<dbReference type="GeneID" id="29386794"/>
<accession>A0AAX2LS90</accession>
<dbReference type="InterPro" id="IPR014910">
    <property type="entry name" value="YdhR"/>
</dbReference>
<dbReference type="EMBL" id="CP014035">
    <property type="protein sequence ID" value="AMF94295.1"/>
    <property type="molecule type" value="Genomic_DNA"/>
</dbReference>
<sequence>MAVILYVRIKSGLDPDELERRALERKPRFKEIPGLIQKVYGRDPQTGEVCGIYFFKDLPSMQAFKETELAKTIPSAYEALDVRREVYELMFPLYEERGPF</sequence>
<proteinExistence type="predicted"/>
<dbReference type="InterPro" id="IPR011008">
    <property type="entry name" value="Dimeric_a/b-barrel"/>
</dbReference>